<feature type="region of interest" description="Disordered" evidence="1">
    <location>
        <begin position="1041"/>
        <end position="1161"/>
    </location>
</feature>
<feature type="chain" id="PRO_5042204407" description="TRP C-terminal domain-containing protein" evidence="3">
    <location>
        <begin position="23"/>
        <end position="1161"/>
    </location>
</feature>
<evidence type="ECO:0000256" key="3">
    <source>
        <dbReference type="SAM" id="SignalP"/>
    </source>
</evidence>
<feature type="transmembrane region" description="Helical" evidence="2">
    <location>
        <begin position="733"/>
        <end position="753"/>
    </location>
</feature>
<accession>A0AAD1UEJ7</accession>
<dbReference type="AlphaFoldDB" id="A0AAD1UEJ7"/>
<name>A0AAD1UEJ7_EUPCR</name>
<feature type="signal peptide" evidence="3">
    <location>
        <begin position="1"/>
        <end position="22"/>
    </location>
</feature>
<feature type="compositionally biased region" description="Polar residues" evidence="1">
    <location>
        <begin position="1083"/>
        <end position="1108"/>
    </location>
</feature>
<feature type="transmembrane region" description="Helical" evidence="2">
    <location>
        <begin position="827"/>
        <end position="847"/>
    </location>
</feature>
<keyword evidence="2" id="KW-0812">Transmembrane</keyword>
<gene>
    <name evidence="4" type="ORF">ECRASSUSDP1_LOCUS8616</name>
</gene>
<keyword evidence="5" id="KW-1185">Reference proteome</keyword>
<keyword evidence="2" id="KW-1133">Transmembrane helix</keyword>
<proteinExistence type="predicted"/>
<feature type="compositionally biased region" description="Low complexity" evidence="1">
    <location>
        <begin position="1068"/>
        <end position="1082"/>
    </location>
</feature>
<protein>
    <recommendedName>
        <fullName evidence="6">TRP C-terminal domain-containing protein</fullName>
    </recommendedName>
</protein>
<evidence type="ECO:0000256" key="2">
    <source>
        <dbReference type="SAM" id="Phobius"/>
    </source>
</evidence>
<feature type="transmembrane region" description="Helical" evidence="2">
    <location>
        <begin position="859"/>
        <end position="883"/>
    </location>
</feature>
<feature type="transmembrane region" description="Helical" evidence="2">
    <location>
        <begin position="1006"/>
        <end position="1031"/>
    </location>
</feature>
<dbReference type="Proteomes" id="UP001295684">
    <property type="component" value="Unassembled WGS sequence"/>
</dbReference>
<reference evidence="4" key="1">
    <citation type="submission" date="2023-07" db="EMBL/GenBank/DDBJ databases">
        <authorList>
            <consortium name="AG Swart"/>
            <person name="Singh M."/>
            <person name="Singh A."/>
            <person name="Seah K."/>
            <person name="Emmerich C."/>
        </authorList>
    </citation>
    <scope>NUCLEOTIDE SEQUENCE</scope>
    <source>
        <strain evidence="4">DP1</strain>
    </source>
</reference>
<evidence type="ECO:0000256" key="1">
    <source>
        <dbReference type="SAM" id="MobiDB-lite"/>
    </source>
</evidence>
<evidence type="ECO:0000313" key="4">
    <source>
        <dbReference type="EMBL" id="CAI2367334.1"/>
    </source>
</evidence>
<feature type="transmembrane region" description="Helical" evidence="2">
    <location>
        <begin position="966"/>
        <end position="986"/>
    </location>
</feature>
<comment type="caution">
    <text evidence="4">The sequence shown here is derived from an EMBL/GenBank/DDBJ whole genome shotgun (WGS) entry which is preliminary data.</text>
</comment>
<keyword evidence="3" id="KW-0732">Signal</keyword>
<dbReference type="EMBL" id="CAMPGE010008435">
    <property type="protein sequence ID" value="CAI2367334.1"/>
    <property type="molecule type" value="Genomic_DNA"/>
</dbReference>
<sequence>MTYRLQGLLLSLCLLALPLALSLEGENYGLEIMRNHRRDLRTCEEGVEGDKQFNEIFVYANVRYAGCQDRYYHSVGNRTGDYYISLSCFSRNEFTISRINQETLDTVWSIKNSNRQLNIIPNPEETIVHCIFGQSTTYYYMELDAKNGKILRIFRHLRKTYPFWWMYSTRFLTINGGNGLSGEMVLDFVHANGYSRSATVTITRTNVTTGIGTEHIISSCGYPRYVLPHPDSNKTIISHDTDQAIHLTLLNFNTSTPTLERIFDYKCAGGSCNFNGRLSATFDLGGLPYAYSLRQEIQSSTKDYFIFTKIHLNDPSASQTHISINNSPSQIQSITAYNNIVYIILTNAKSPTGVASSMLLIYNGTEGDVFEKYKECLSNSQQKSCNVAYITTSHFDSNSRTIYSISVANVPMFFGTYQGKPMINKLSLETLNSTKDWEHIGSYFPSRTESSLDPLPTSFSLNVVSGQTILTPYTVSFVNETHVEAIREHYSINDFVKEVPKIEFKINKNETKTMNIPSGCSLSGKQDLTYSIINPSDSALLEFLKVNQTTGKITVDTSDTCCTGTQGGFEQKNYTAVMRIDSYSFMDPVDIPMEIDGSVYQEKPHNNTRPHTDPHTHDIAPAVVASAIAISAVVGSIAFVTPNSGLGGLWMIINQQQLLILLMMIGSSIHPDVKFFITRTKYVTFSFKELSLRSLDFTKISNQLDSMHRNQTNEELKDLGYDSMCAIQMNIEIPIALILIFIIQLLCIIAWLIPLTLRKKFNKRTDGVYNQRPDRYLDSEQVNEEIGHFENFESTVGRRKEGKKMTVWTRVKNWASFYLPIRFFTNVYMRIFLEAFFIVSTTVLNELTNPEFSKASQSVSFILSLILLFLCISFIVFLFYYFWKHRNVDLSDKDDKNSRIYFEELFLDLKIGIGRIENPLSMLRKFIFLCIIFCPGLGVISVFVILILIQIAYIAQTVMIRKFNSLGFHLASILNEVFLGLFLVLFAVWRHQSSWSREGGFDKKLFVIYMIMMNTVGVIILQLTMGVGTIVEWFKKKKPVKDESPTAGSLRESNEEANEEAKEELNEEPNNIQNIPELILENPSDQTSKHSPTNLQKHVSKLQEQSPKYTIKHSPQHVQEQISEHIPTPAPVQLSSGPRPPPSSPNLPEIELSHKSEVPLF</sequence>
<organism evidence="4 5">
    <name type="scientific">Euplotes crassus</name>
    <dbReference type="NCBI Taxonomy" id="5936"/>
    <lineage>
        <taxon>Eukaryota</taxon>
        <taxon>Sar</taxon>
        <taxon>Alveolata</taxon>
        <taxon>Ciliophora</taxon>
        <taxon>Intramacronucleata</taxon>
        <taxon>Spirotrichea</taxon>
        <taxon>Hypotrichia</taxon>
        <taxon>Euplotida</taxon>
        <taxon>Euplotidae</taxon>
        <taxon>Moneuplotes</taxon>
    </lineage>
</organism>
<evidence type="ECO:0008006" key="6">
    <source>
        <dbReference type="Google" id="ProtNLM"/>
    </source>
</evidence>
<feature type="transmembrane region" description="Helical" evidence="2">
    <location>
        <begin position="926"/>
        <end position="954"/>
    </location>
</feature>
<evidence type="ECO:0000313" key="5">
    <source>
        <dbReference type="Proteomes" id="UP001295684"/>
    </source>
</evidence>
<feature type="compositionally biased region" description="Basic and acidic residues" evidence="1">
    <location>
        <begin position="1151"/>
        <end position="1161"/>
    </location>
</feature>
<keyword evidence="2" id="KW-0472">Membrane</keyword>